<dbReference type="Gene3D" id="1.25.40.10">
    <property type="entry name" value="Tetratricopeptide repeat domain"/>
    <property type="match status" value="1"/>
</dbReference>
<dbReference type="Gene3D" id="1.10.287.110">
    <property type="entry name" value="DnaJ domain"/>
    <property type="match status" value="1"/>
</dbReference>
<dbReference type="SMART" id="SM00271">
    <property type="entry name" value="DnaJ"/>
    <property type="match status" value="1"/>
</dbReference>
<keyword evidence="4" id="KW-0802">TPR repeat</keyword>
<dbReference type="EMBL" id="GHBR01000298">
    <property type="protein sequence ID" value="NDJ95877.1"/>
    <property type="molecule type" value="Transcribed_RNA"/>
</dbReference>
<comment type="subcellular location">
    <subcellularLocation>
        <location evidence="1">Endoplasmic reticulum</location>
    </subcellularLocation>
</comment>
<evidence type="ECO:0000256" key="1">
    <source>
        <dbReference type="ARBA" id="ARBA00004240"/>
    </source>
</evidence>
<feature type="signal peptide" evidence="6">
    <location>
        <begin position="1"/>
        <end position="15"/>
    </location>
</feature>
<dbReference type="Pfam" id="PF14559">
    <property type="entry name" value="TPR_19"/>
    <property type="match status" value="1"/>
</dbReference>
<dbReference type="PANTHER" id="PTHR44140:SF2">
    <property type="entry name" value="LD25575P"/>
    <property type="match status" value="1"/>
</dbReference>
<evidence type="ECO:0000256" key="6">
    <source>
        <dbReference type="SAM" id="SignalP"/>
    </source>
</evidence>
<dbReference type="PROSITE" id="PS50005">
    <property type="entry name" value="TPR"/>
    <property type="match status" value="2"/>
</dbReference>
<feature type="repeat" description="TPR" evidence="4">
    <location>
        <begin position="317"/>
        <end position="350"/>
    </location>
</feature>
<dbReference type="InterPro" id="IPR019734">
    <property type="entry name" value="TPR_rpt"/>
</dbReference>
<feature type="domain" description="J" evidence="7">
    <location>
        <begin position="371"/>
        <end position="439"/>
    </location>
</feature>
<protein>
    <submittedName>
        <fullName evidence="8">DnaJ homolog subfamily C member 3 (Trinotate prediction)</fullName>
    </submittedName>
</protein>
<feature type="repeat" description="TPR" evidence="4">
    <location>
        <begin position="49"/>
        <end position="82"/>
    </location>
</feature>
<evidence type="ECO:0000256" key="5">
    <source>
        <dbReference type="SAM" id="MobiDB-lite"/>
    </source>
</evidence>
<keyword evidence="2 6" id="KW-0732">Signal</keyword>
<dbReference type="InterPro" id="IPR051727">
    <property type="entry name" value="DnaJ_C3_Co-chaperones"/>
</dbReference>
<dbReference type="PROSITE" id="PS50076">
    <property type="entry name" value="DNAJ_2"/>
    <property type="match status" value="1"/>
</dbReference>
<dbReference type="SUPFAM" id="SSF46565">
    <property type="entry name" value="Chaperone J-domain"/>
    <property type="match status" value="1"/>
</dbReference>
<dbReference type="SUPFAM" id="SSF48452">
    <property type="entry name" value="TPR-like"/>
    <property type="match status" value="2"/>
</dbReference>
<dbReference type="InterPro" id="IPR036869">
    <property type="entry name" value="J_dom_sf"/>
</dbReference>
<evidence type="ECO:0000313" key="8">
    <source>
        <dbReference type="EMBL" id="NDJ95877.1"/>
    </source>
</evidence>
<dbReference type="PRINTS" id="PR00625">
    <property type="entry name" value="JDOMAIN"/>
</dbReference>
<accession>A0A6B2FX05</accession>
<dbReference type="Pfam" id="PF00226">
    <property type="entry name" value="DnaJ"/>
    <property type="match status" value="1"/>
</dbReference>
<evidence type="ECO:0000259" key="7">
    <source>
        <dbReference type="PROSITE" id="PS50076"/>
    </source>
</evidence>
<feature type="chain" id="PRO_5025588321" evidence="6">
    <location>
        <begin position="16"/>
        <end position="479"/>
    </location>
</feature>
<dbReference type="AlphaFoldDB" id="A0A6B2FX05"/>
<dbReference type="GO" id="GO:0005783">
    <property type="term" value="C:endoplasmic reticulum"/>
    <property type="evidence" value="ECO:0007669"/>
    <property type="project" value="UniProtKB-SubCell"/>
</dbReference>
<feature type="region of interest" description="Disordered" evidence="5">
    <location>
        <begin position="427"/>
        <end position="457"/>
    </location>
</feature>
<proteinExistence type="predicted"/>
<reference evidence="8" key="1">
    <citation type="submission" date="2018-11" db="EMBL/GenBank/DDBJ databases">
        <title>Myxobolus squamalis genome and transcriptome.</title>
        <authorList>
            <person name="Yahalomi D."/>
            <person name="Atkinson S.D."/>
            <person name="Neuhof M."/>
            <person name="Chang E.S."/>
            <person name="Philippe H."/>
            <person name="Cartwright P."/>
            <person name="Bartholomew J.L."/>
            <person name="Huchon D."/>
        </authorList>
    </citation>
    <scope>NUCLEOTIDE SEQUENCE</scope>
    <source>
        <strain evidence="8">71B08</strain>
        <tissue evidence="8">Whole</tissue>
    </source>
</reference>
<dbReference type="GO" id="GO:0051787">
    <property type="term" value="F:misfolded protein binding"/>
    <property type="evidence" value="ECO:0007669"/>
    <property type="project" value="TreeGrafter"/>
</dbReference>
<keyword evidence="3" id="KW-0256">Endoplasmic reticulum</keyword>
<evidence type="ECO:0000256" key="2">
    <source>
        <dbReference type="ARBA" id="ARBA00022729"/>
    </source>
</evidence>
<dbReference type="GO" id="GO:0034975">
    <property type="term" value="P:protein folding in endoplasmic reticulum"/>
    <property type="evidence" value="ECO:0007669"/>
    <property type="project" value="TreeGrafter"/>
</dbReference>
<dbReference type="InterPro" id="IPR011990">
    <property type="entry name" value="TPR-like_helical_dom_sf"/>
</dbReference>
<dbReference type="PANTHER" id="PTHR44140">
    <property type="entry name" value="LD25575P"/>
    <property type="match status" value="1"/>
</dbReference>
<dbReference type="GO" id="GO:0051087">
    <property type="term" value="F:protein-folding chaperone binding"/>
    <property type="evidence" value="ECO:0007669"/>
    <property type="project" value="TreeGrafter"/>
</dbReference>
<evidence type="ECO:0000256" key="4">
    <source>
        <dbReference type="PROSITE-ProRule" id="PRU00339"/>
    </source>
</evidence>
<dbReference type="InterPro" id="IPR001623">
    <property type="entry name" value="DnaJ_domain"/>
</dbReference>
<dbReference type="CDD" id="cd06257">
    <property type="entry name" value="DnaJ"/>
    <property type="match status" value="1"/>
</dbReference>
<organism evidence="8">
    <name type="scientific">Myxobolus squamalis</name>
    <name type="common">Myxosporean</name>
    <dbReference type="NCBI Taxonomy" id="59785"/>
    <lineage>
        <taxon>Eukaryota</taxon>
        <taxon>Metazoa</taxon>
        <taxon>Cnidaria</taxon>
        <taxon>Myxozoa</taxon>
        <taxon>Myxosporea</taxon>
        <taxon>Bivalvulida</taxon>
        <taxon>Platysporina</taxon>
        <taxon>Myxobolidae</taxon>
        <taxon>Myxobolus</taxon>
    </lineage>
</organism>
<dbReference type="SMART" id="SM00028">
    <property type="entry name" value="TPR"/>
    <property type="match status" value="4"/>
</dbReference>
<sequence>MKFFCFIVIICGIKCETLIEKANNAIQSGNFSEALSFYSLAIYENETNYLSYFLRGSLNEMLGRTTAAINDFSKSIEINPSFDDAKVRLALILIKQGELDRAESYLNEIDQHEAIKLTQTVTSNINIIIYTREKMKEMQQNMHQNKLQEAFDVSQTIIDTIPMCIHCRKMRVLMLEGIKNDELLQLELKILSQLNPNDLEIFLKLAKYAYNEGDIVESHNQLKRCLISDPDQSNCKTLFKKLKKIKKLQENIESYIGKNDFSRVLSEASSLLQESSDSTKITRNAKSFLCRANQKLGNLVEALSLCSLVIKNNPDDIEAMFSRAEIYMSKEEYEFAKSDYNEILQRHQNNQKATDALNKIENILKLKNKKDYYKILNVPRTATKQEIERAYKGLVKKWHPDRFRDEDKIKTANSKLEQLNQAWTVLTDDEKRKQYDSGNDPMDPQDHNNYGGGSSSDRGSHSSFFNFFQNNGQFRFAFG</sequence>
<name>A0A6B2FX05_MYXSQ</name>
<evidence type="ECO:0000256" key="3">
    <source>
        <dbReference type="ARBA" id="ARBA00022824"/>
    </source>
</evidence>